<proteinExistence type="inferred from homology"/>
<keyword evidence="6 7" id="KW-0520">NAD</keyword>
<dbReference type="EMBL" id="AFZD01000016">
    <property type="protein sequence ID" value="EHL12157.1"/>
    <property type="molecule type" value="Genomic_DNA"/>
</dbReference>
<dbReference type="RefSeq" id="WP_009536364.1">
    <property type="nucleotide sequence ID" value="NZ_JH414504.1"/>
</dbReference>
<dbReference type="Pfam" id="PF00795">
    <property type="entry name" value="CN_hydrolase"/>
    <property type="match status" value="1"/>
</dbReference>
<organism evidence="11 12">
    <name type="scientific">Oribacterium asaccharolyticum ACB7</name>
    <dbReference type="NCBI Taxonomy" id="796944"/>
    <lineage>
        <taxon>Bacteria</taxon>
        <taxon>Bacillati</taxon>
        <taxon>Bacillota</taxon>
        <taxon>Clostridia</taxon>
        <taxon>Lachnospirales</taxon>
        <taxon>Lachnospiraceae</taxon>
        <taxon>Oribacterium</taxon>
    </lineage>
</organism>
<dbReference type="NCBIfam" id="TIGR00552">
    <property type="entry name" value="nadE"/>
    <property type="match status" value="1"/>
</dbReference>
<dbReference type="InterPro" id="IPR003010">
    <property type="entry name" value="C-N_Hydrolase"/>
</dbReference>
<keyword evidence="4 7" id="KW-0547">Nucleotide-binding</keyword>
<comment type="similarity">
    <text evidence="9">Belongs to the NAD synthetase family.</text>
</comment>
<dbReference type="Pfam" id="PF02540">
    <property type="entry name" value="NAD_synthase"/>
    <property type="match status" value="1"/>
</dbReference>
<comment type="caution">
    <text evidence="7">Lacks conserved residue(s) required for the propagation of feature annotation.</text>
</comment>
<dbReference type="NCBIfam" id="NF002730">
    <property type="entry name" value="PRK02628.1"/>
    <property type="match status" value="1"/>
</dbReference>
<feature type="binding site" evidence="7">
    <location>
        <position position="641"/>
    </location>
    <ligand>
        <name>deamido-NAD(+)</name>
        <dbReference type="ChEBI" id="CHEBI:58437"/>
        <note>ligand shared between two neighboring subunits</note>
    </ligand>
</feature>
<dbReference type="InterPro" id="IPR041856">
    <property type="entry name" value="NAD+_synth_C"/>
</dbReference>
<feature type="binding site" evidence="7">
    <location>
        <position position="206"/>
    </location>
    <ligand>
        <name>L-glutamine</name>
        <dbReference type="ChEBI" id="CHEBI:58359"/>
    </ligand>
</feature>
<feature type="active site" description="Nucleophile; for glutaminase activity" evidence="7">
    <location>
        <position position="173"/>
    </location>
</feature>
<keyword evidence="12" id="KW-1185">Reference proteome</keyword>
<dbReference type="InterPro" id="IPR036526">
    <property type="entry name" value="C-N_Hydrolase_sf"/>
</dbReference>
<evidence type="ECO:0000256" key="5">
    <source>
        <dbReference type="ARBA" id="ARBA00022840"/>
    </source>
</evidence>
<dbReference type="HOGENOM" id="CLU_025662_0_0_9"/>
<dbReference type="PROSITE" id="PS50263">
    <property type="entry name" value="CN_HYDROLASE"/>
    <property type="match status" value="1"/>
</dbReference>
<dbReference type="GO" id="GO:0005524">
    <property type="term" value="F:ATP binding"/>
    <property type="evidence" value="ECO:0007669"/>
    <property type="project" value="UniProtKB-UniRule"/>
</dbReference>
<dbReference type="PANTHER" id="PTHR23090">
    <property type="entry name" value="NH 3 /GLUTAMINE-DEPENDENT NAD + SYNTHETASE"/>
    <property type="match status" value="1"/>
</dbReference>
<dbReference type="Gene3D" id="3.40.50.620">
    <property type="entry name" value="HUPs"/>
    <property type="match status" value="1"/>
</dbReference>
<evidence type="ECO:0000256" key="9">
    <source>
        <dbReference type="RuleBase" id="RU003811"/>
    </source>
</evidence>
<dbReference type="GO" id="GO:0009435">
    <property type="term" value="P:NAD+ biosynthetic process"/>
    <property type="evidence" value="ECO:0007669"/>
    <property type="project" value="UniProtKB-UniRule"/>
</dbReference>
<evidence type="ECO:0000256" key="4">
    <source>
        <dbReference type="ARBA" id="ARBA00022741"/>
    </source>
</evidence>
<dbReference type="CDD" id="cd07570">
    <property type="entry name" value="GAT_Gln-NAD-synth"/>
    <property type="match status" value="1"/>
</dbReference>
<dbReference type="CDD" id="cd00553">
    <property type="entry name" value="NAD_synthase"/>
    <property type="match status" value="1"/>
</dbReference>
<comment type="caution">
    <text evidence="11">The sequence shown here is derived from an EMBL/GenBank/DDBJ whole genome shotgun (WGS) entry which is preliminary data.</text>
</comment>
<feature type="binding site" evidence="7">
    <location>
        <position position="480"/>
    </location>
    <ligand>
        <name>ATP</name>
        <dbReference type="ChEBI" id="CHEBI:30616"/>
    </ligand>
</feature>
<evidence type="ECO:0000259" key="10">
    <source>
        <dbReference type="PROSITE" id="PS50263"/>
    </source>
</evidence>
<dbReference type="GO" id="GO:0005737">
    <property type="term" value="C:cytoplasm"/>
    <property type="evidence" value="ECO:0007669"/>
    <property type="project" value="InterPro"/>
</dbReference>
<reference evidence="11 12" key="1">
    <citation type="submission" date="2011-08" db="EMBL/GenBank/DDBJ databases">
        <title>The Genome Sequence of Oribacterium sp. ACB7.</title>
        <authorList>
            <consortium name="The Broad Institute Genome Sequencing Platform"/>
            <person name="Earl A."/>
            <person name="Ward D."/>
            <person name="Feldgarden M."/>
            <person name="Gevers D."/>
            <person name="Sizova M."/>
            <person name="Hazen A."/>
            <person name="Epstein S."/>
            <person name="Young S.K."/>
            <person name="Zeng Q."/>
            <person name="Gargeya S."/>
            <person name="Fitzgerald M."/>
            <person name="Haas B."/>
            <person name="Abouelleil A."/>
            <person name="Alvarado L."/>
            <person name="Arachchi H.M."/>
            <person name="Berlin A."/>
            <person name="Brown A."/>
            <person name="Chapman S.B."/>
            <person name="Chen Z."/>
            <person name="Dunbar C."/>
            <person name="Freedman E."/>
            <person name="Gearin G."/>
            <person name="Gellesch M."/>
            <person name="Goldberg J."/>
            <person name="Griggs A."/>
            <person name="Gujja S."/>
            <person name="Heiman D."/>
            <person name="Howarth C."/>
            <person name="Larson L."/>
            <person name="Lui A."/>
            <person name="MacDonald P.J.P."/>
            <person name="Montmayeur A."/>
            <person name="Murphy C."/>
            <person name="Neiman D."/>
            <person name="Pearson M."/>
            <person name="Priest M."/>
            <person name="Roberts A."/>
            <person name="Saif S."/>
            <person name="Shea T."/>
            <person name="Shenoy N."/>
            <person name="Sisk P."/>
            <person name="Stolte C."/>
            <person name="Sykes S."/>
            <person name="Wortman J."/>
            <person name="Nusbaum C."/>
            <person name="Birren B."/>
        </authorList>
    </citation>
    <scope>NUCLEOTIDE SEQUENCE [LARGE SCALE GENOMIC DNA]</scope>
    <source>
        <strain evidence="11 12">ACB7</strain>
    </source>
</reference>
<dbReference type="EC" id="6.3.5.1" evidence="7 8"/>
<name>G9WTV4_9FIRM</name>
<feature type="binding site" evidence="7">
    <location>
        <begin position="370"/>
        <end position="377"/>
    </location>
    <ligand>
        <name>ATP</name>
        <dbReference type="ChEBI" id="CHEBI:30616"/>
    </ligand>
</feature>
<evidence type="ECO:0000256" key="1">
    <source>
        <dbReference type="ARBA" id="ARBA00005188"/>
    </source>
</evidence>
<comment type="catalytic activity">
    <reaction evidence="7 8">
        <text>deamido-NAD(+) + L-glutamine + ATP + H2O = L-glutamate + AMP + diphosphate + NAD(+) + H(+)</text>
        <dbReference type="Rhea" id="RHEA:24384"/>
        <dbReference type="ChEBI" id="CHEBI:15377"/>
        <dbReference type="ChEBI" id="CHEBI:15378"/>
        <dbReference type="ChEBI" id="CHEBI:29985"/>
        <dbReference type="ChEBI" id="CHEBI:30616"/>
        <dbReference type="ChEBI" id="CHEBI:33019"/>
        <dbReference type="ChEBI" id="CHEBI:57540"/>
        <dbReference type="ChEBI" id="CHEBI:58359"/>
        <dbReference type="ChEBI" id="CHEBI:58437"/>
        <dbReference type="ChEBI" id="CHEBI:456215"/>
        <dbReference type="EC" id="6.3.5.1"/>
    </reaction>
</comment>
<evidence type="ECO:0000313" key="11">
    <source>
        <dbReference type="EMBL" id="EHL12157.1"/>
    </source>
</evidence>
<dbReference type="Gene3D" id="3.60.110.10">
    <property type="entry name" value="Carbon-nitrogen hydrolase"/>
    <property type="match status" value="1"/>
</dbReference>
<feature type="binding site" evidence="7">
    <location>
        <position position="200"/>
    </location>
    <ligand>
        <name>L-glutamine</name>
        <dbReference type="ChEBI" id="CHEBI:58359"/>
    </ligand>
</feature>
<dbReference type="InterPro" id="IPR003694">
    <property type="entry name" value="NAD_synthase"/>
</dbReference>
<comment type="function">
    <text evidence="7">Catalyzes the ATP-dependent amidation of deamido-NAD to form NAD. Uses L-glutamine as a nitrogen source.</text>
</comment>
<feature type="active site" description="For glutaminase activity" evidence="7">
    <location>
        <position position="114"/>
    </location>
</feature>
<feature type="binding site" evidence="7">
    <location>
        <position position="485"/>
    </location>
    <ligand>
        <name>deamido-NAD(+)</name>
        <dbReference type="ChEBI" id="CHEBI:58437"/>
        <note>ligand shared between two neighboring subunits</note>
    </ligand>
</feature>
<evidence type="ECO:0000256" key="3">
    <source>
        <dbReference type="ARBA" id="ARBA00022598"/>
    </source>
</evidence>
<dbReference type="UniPathway" id="UPA00253">
    <property type="reaction ID" value="UER00334"/>
</dbReference>
<keyword evidence="5 7" id="KW-0067">ATP-binding</keyword>
<evidence type="ECO:0000313" key="12">
    <source>
        <dbReference type="Proteomes" id="UP000003527"/>
    </source>
</evidence>
<dbReference type="InterPro" id="IPR014445">
    <property type="entry name" value="Gln-dep_NAD_synthase"/>
</dbReference>
<dbReference type="GO" id="GO:0008795">
    <property type="term" value="F:NAD+ synthase activity"/>
    <property type="evidence" value="ECO:0007669"/>
    <property type="project" value="UniProtKB-UniRule"/>
</dbReference>
<evidence type="ECO:0000256" key="8">
    <source>
        <dbReference type="PIRNR" id="PIRNR006630"/>
    </source>
</evidence>
<evidence type="ECO:0000256" key="6">
    <source>
        <dbReference type="ARBA" id="ARBA00023027"/>
    </source>
</evidence>
<keyword evidence="3 7" id="KW-0436">Ligase</keyword>
<dbReference type="Gene3D" id="1.10.10.1140">
    <property type="entry name" value="Glutamine-dependent NAD+ synthetase, C-terminal domain"/>
    <property type="match status" value="1"/>
</dbReference>
<dbReference type="HAMAP" id="MF_02090">
    <property type="entry name" value="NadE_glutamine_dep"/>
    <property type="match status" value="1"/>
</dbReference>
<dbReference type="GO" id="GO:0003952">
    <property type="term" value="F:NAD+ synthase (glutamine-hydrolyzing) activity"/>
    <property type="evidence" value="ECO:0007669"/>
    <property type="project" value="UniProtKB-UniRule"/>
</dbReference>
<evidence type="ECO:0000256" key="7">
    <source>
        <dbReference type="HAMAP-Rule" id="MF_02090"/>
    </source>
</evidence>
<dbReference type="PIRSF" id="PIRSF006630">
    <property type="entry name" value="NADS_GAT"/>
    <property type="match status" value="1"/>
</dbReference>
<dbReference type="GO" id="GO:0004359">
    <property type="term" value="F:glutaminase activity"/>
    <property type="evidence" value="ECO:0007669"/>
    <property type="project" value="InterPro"/>
</dbReference>
<dbReference type="Proteomes" id="UP000003527">
    <property type="component" value="Unassembled WGS sequence"/>
</dbReference>
<dbReference type="InterPro" id="IPR014729">
    <property type="entry name" value="Rossmann-like_a/b/a_fold"/>
</dbReference>
<comment type="similarity">
    <text evidence="2 7 8">In the C-terminal section; belongs to the NAD synthetase family.</text>
</comment>
<protein>
    <recommendedName>
        <fullName evidence="7 8">Glutamine-dependent NAD(+) synthetase</fullName>
        <ecNumber evidence="7 8">6.3.5.1</ecNumber>
    </recommendedName>
    <alternativeName>
        <fullName evidence="7 8">NAD(+) synthase [glutamine-hydrolyzing]</fullName>
    </alternativeName>
</protein>
<evidence type="ECO:0000256" key="2">
    <source>
        <dbReference type="ARBA" id="ARBA00007145"/>
    </source>
</evidence>
<feature type="binding site" evidence="7">
    <location>
        <position position="456"/>
    </location>
    <ligand>
        <name>deamido-NAD(+)</name>
        <dbReference type="ChEBI" id="CHEBI:58437"/>
        <note>ligand shared between two neighboring subunits</note>
    </ligand>
</feature>
<dbReference type="SUPFAM" id="SSF56317">
    <property type="entry name" value="Carbon-nitrogen hydrolase"/>
    <property type="match status" value="1"/>
</dbReference>
<dbReference type="PATRIC" id="fig|796944.3.peg.1178"/>
<dbReference type="SUPFAM" id="SSF52402">
    <property type="entry name" value="Adenine nucleotide alpha hydrolases-like"/>
    <property type="match status" value="1"/>
</dbReference>
<sequence length="684" mass="77680">MNDFVRVASVSPKVSVADPFYNVDEMLKWAKEAEKQSVSLLVYPELAVSGYTAHDLLLQESLQKACAEAVGIFAEKTADSPVLFVFGYPFVLRGKLYNTAFVMQKGKILGIVPKKHLPNHSEFYEERYFQEGREEVEWIPDFLGKEEEWIPFGMHLHFTAENEARFRLAVEICEDLWVPNPPSVTHCLMGATVIANTTASDALIRKNDSRRALVQHSSGCLHNAYIYTSAGPSESTQDMVFSAHSMIAENGKILSESPRFYEGMIYSDIDLSVLWQERIKQNTFETTEDSAVQVPFPLYKADYEAQGVSAPFSSEKRKKKISLKRFINPMPFLPPDSGKDYERGEEILSIQVQGLKKRLKHIGAQKVILGLSGGLDSTLALFVCVECFRLMGYDLDNILTITMPSFGTSKLTRNNALECARLLGTELREISIEDAVLQHFKDISYDETMRDVVYENAQARERTQILMDLANKEGALLVGTGDLSESALGFSTYNADHMSMYNVNCDVPKTVIPLILRSFVKEMENAGKDSMDKEKVKALKKIVEEIIQVPVSPELLPPDEKGEIKQKTEEILGPYVLHDFFLYMHLRYGFSAKKLFFLACHAFSDENMQYYKREEKKTFSPKEILQCLKVFYRRFFSQQFKRSCMPDGPKIGRIALSPRGDLRQASDASSRVWLLELEEIEHSL</sequence>
<dbReference type="AlphaFoldDB" id="G9WTV4"/>
<feature type="active site" description="Proton acceptor; for glutaminase activity" evidence="7">
    <location>
        <position position="45"/>
    </location>
</feature>
<dbReference type="PANTHER" id="PTHR23090:SF9">
    <property type="entry name" value="GLUTAMINE-DEPENDENT NAD(+) SYNTHETASE"/>
    <property type="match status" value="1"/>
</dbReference>
<comment type="pathway">
    <text evidence="1 7 8">Cofactor biosynthesis; NAD(+) biosynthesis; NAD(+) from deamido-NAD(+) (L-Gln route): step 1/1.</text>
</comment>
<accession>G9WTV4</accession>
<gene>
    <name evidence="7" type="primary">nadE</name>
    <name evidence="11" type="ORF">HMPREF9624_00464</name>
</gene>
<feature type="domain" description="CN hydrolase" evidence="10">
    <location>
        <begin position="5"/>
        <end position="271"/>
    </location>
</feature>
<dbReference type="InterPro" id="IPR022310">
    <property type="entry name" value="NAD/GMP_synthase"/>
</dbReference>